<reference evidence="4" key="1">
    <citation type="submission" date="2018-06" db="EMBL/GenBank/DDBJ databases">
        <authorList>
            <person name="O'Rourke A."/>
        </authorList>
    </citation>
    <scope>NUCLEOTIDE SEQUENCE</scope>
    <source>
        <strain evidence="4">132550021-3</strain>
    </source>
</reference>
<dbReference type="GeneID" id="61388988"/>
<keyword evidence="1 3" id="KW-0378">Hydrolase</keyword>
<dbReference type="PANTHER" id="PTHR31956:SF1">
    <property type="entry name" value="NON-SPECIFIC PHOSPHOLIPASE C1"/>
    <property type="match status" value="1"/>
</dbReference>
<dbReference type="Proteomes" id="UP001189303">
    <property type="component" value="Unassembled WGS sequence"/>
</dbReference>
<proteinExistence type="predicted"/>
<feature type="signal peptide" evidence="2">
    <location>
        <begin position="1"/>
        <end position="31"/>
    </location>
</feature>
<dbReference type="PROSITE" id="PS51257">
    <property type="entry name" value="PROKAR_LIPOPROTEIN"/>
    <property type="match status" value="1"/>
</dbReference>
<dbReference type="Gene3D" id="3.40.720.10">
    <property type="entry name" value="Alkaline Phosphatase, subunit A"/>
    <property type="match status" value="2"/>
</dbReference>
<dbReference type="CDD" id="cd16013">
    <property type="entry name" value="AcpA"/>
    <property type="match status" value="1"/>
</dbReference>
<name>A0A2P4RC31_RALPI</name>
<reference evidence="3 5" key="2">
    <citation type="submission" date="2023-07" db="EMBL/GenBank/DDBJ databases">
        <authorList>
            <person name="Peeters C."/>
        </authorList>
    </citation>
    <scope>NUCLEOTIDE SEQUENCE [LARGE SCALE GENOMIC DNA]</scope>
    <source>
        <strain evidence="3 5">R-38712</strain>
    </source>
</reference>
<dbReference type="AlphaFoldDB" id="A0A2P4RC31"/>
<evidence type="ECO:0000256" key="2">
    <source>
        <dbReference type="SAM" id="SignalP"/>
    </source>
</evidence>
<evidence type="ECO:0000313" key="5">
    <source>
        <dbReference type="Proteomes" id="UP001189303"/>
    </source>
</evidence>
<accession>A0A2P4RC31</accession>
<dbReference type="EC" id="3.1.4.3" evidence="3"/>
<dbReference type="InterPro" id="IPR017850">
    <property type="entry name" value="Alkaline_phosphatase_core_sf"/>
</dbReference>
<keyword evidence="5" id="KW-1185">Reference proteome</keyword>
<protein>
    <submittedName>
        <fullName evidence="4">Alkaline phosphatase family protein</fullName>
    </submittedName>
    <submittedName>
        <fullName evidence="3">Phospholipase C 1</fullName>
        <ecNumber evidence="3">3.1.4.3</ecNumber>
    </submittedName>
</protein>
<dbReference type="InterPro" id="IPR007312">
    <property type="entry name" value="Phosphoesterase"/>
</dbReference>
<evidence type="ECO:0000313" key="3">
    <source>
        <dbReference type="EMBL" id="CAJ0732674.1"/>
    </source>
</evidence>
<dbReference type="EMBL" id="CATWFT010000029">
    <property type="protein sequence ID" value="CAJ0732674.1"/>
    <property type="molecule type" value="Genomic_DNA"/>
</dbReference>
<sequence length="474" mass="50584">MTQKISTVRFQTRRRLLGAAAATLASAGLSACGGGGDGSLVGDSGGASSTGSAPVPAQLVPPVLPAPAQSGIDHVVLVVMENRSFDHYLGWLPGANGKQAGLQFIDAFGNPQNSFRLATDPKYGFQGCGFADPDHSYEGARTQLNGGKMDGWLLTADTNKTPGDLFPIGYYQAEDLSFFGSAARDWTVCDSYHCGVLAETYPNRFYLMCGETDRLHNSNATCSLPTIFDRFAEKGVSANYYFSDVPFTALFGAKYLKNSKPFTTFLTDAAAGTLPAFSYVDPRFTGENPQGVSADDHPNSDIRNGQVFLNQIYDAVRNGPGWQKTLLIITYDEWGGFFDHVPPFKRPVSAAETQLGNDGYLGFRVPMVLIGPRVKRRHVSHWPLDPSSIHQLLTWRFGLNALGARGGLPDTNSIAYALDFVAQPNLSAPAYSVPQGPFGGVCSGSITGSVPGISGVPGISSLRTIATSLGFPLP</sequence>
<dbReference type="GO" id="GO:0034480">
    <property type="term" value="F:phosphatidylcholine phospholipase C activity"/>
    <property type="evidence" value="ECO:0007669"/>
    <property type="project" value="UniProtKB-EC"/>
</dbReference>
<gene>
    <name evidence="3" type="primary">plcA</name>
    <name evidence="4" type="ORF">DEE74_15220</name>
    <name evidence="3" type="ORF">R38712_05066</name>
</gene>
<evidence type="ECO:0000313" key="6">
    <source>
        <dbReference type="Proteomes" id="UP001199322"/>
    </source>
</evidence>
<evidence type="ECO:0000313" key="4">
    <source>
        <dbReference type="EMBL" id="MBX3891213.1"/>
    </source>
</evidence>
<evidence type="ECO:0000256" key="1">
    <source>
        <dbReference type="ARBA" id="ARBA00022801"/>
    </source>
</evidence>
<keyword evidence="2" id="KW-0732">Signal</keyword>
<dbReference type="Pfam" id="PF04185">
    <property type="entry name" value="Phosphoesterase"/>
    <property type="match status" value="1"/>
</dbReference>
<dbReference type="PANTHER" id="PTHR31956">
    <property type="entry name" value="NON-SPECIFIC PHOSPHOLIPASE C4-RELATED"/>
    <property type="match status" value="1"/>
</dbReference>
<dbReference type="EMBL" id="QGBI01000013">
    <property type="protein sequence ID" value="MBX3891213.1"/>
    <property type="molecule type" value="Genomic_DNA"/>
</dbReference>
<feature type="chain" id="PRO_5044384705" evidence="2">
    <location>
        <begin position="32"/>
        <end position="474"/>
    </location>
</feature>
<dbReference type="Proteomes" id="UP001199322">
    <property type="component" value="Unassembled WGS sequence"/>
</dbReference>
<dbReference type="RefSeq" id="WP_009239877.1">
    <property type="nucleotide sequence ID" value="NZ_CABKQE010000002.1"/>
</dbReference>
<comment type="caution">
    <text evidence="4">The sequence shown here is derived from an EMBL/GenBank/DDBJ whole genome shotgun (WGS) entry which is preliminary data.</text>
</comment>
<organism evidence="4 6">
    <name type="scientific">Ralstonia pickettii</name>
    <name type="common">Burkholderia pickettii</name>
    <dbReference type="NCBI Taxonomy" id="329"/>
    <lineage>
        <taxon>Bacteria</taxon>
        <taxon>Pseudomonadati</taxon>
        <taxon>Pseudomonadota</taxon>
        <taxon>Betaproteobacteria</taxon>
        <taxon>Burkholderiales</taxon>
        <taxon>Burkholderiaceae</taxon>
        <taxon>Ralstonia</taxon>
    </lineage>
</organism>